<evidence type="ECO:0000313" key="1">
    <source>
        <dbReference type="EMBL" id="EUJ32306.1"/>
    </source>
</evidence>
<name>A0ABP3AYR7_9LIST</name>
<sequence>MASWKKTGIIKKILNDSITNPLVLKIANNSVTFEDICEHAKKIDLYTEKVDMFKQYEKLLTYRAKHRIFPYFFY</sequence>
<gene>
    <name evidence="1" type="ORF">MFLO_07177</name>
</gene>
<keyword evidence="2" id="KW-1185">Reference proteome</keyword>
<dbReference type="EMBL" id="AODF01000012">
    <property type="protein sequence ID" value="EUJ32306.1"/>
    <property type="molecule type" value="Genomic_DNA"/>
</dbReference>
<evidence type="ECO:0000313" key="2">
    <source>
        <dbReference type="Proteomes" id="UP000019249"/>
    </source>
</evidence>
<dbReference type="Proteomes" id="UP000019249">
    <property type="component" value="Unassembled WGS sequence"/>
</dbReference>
<comment type="caution">
    <text evidence="1">The sequence shown here is derived from an EMBL/GenBank/DDBJ whole genome shotgun (WGS) entry which is preliminary data.</text>
</comment>
<protein>
    <submittedName>
        <fullName evidence="1">Uncharacterized protein</fullName>
    </submittedName>
</protein>
<organism evidence="1 2">
    <name type="scientific">Listeria floridensis FSL S10-1187</name>
    <dbReference type="NCBI Taxonomy" id="1265817"/>
    <lineage>
        <taxon>Bacteria</taxon>
        <taxon>Bacillati</taxon>
        <taxon>Bacillota</taxon>
        <taxon>Bacilli</taxon>
        <taxon>Bacillales</taxon>
        <taxon>Listeriaceae</taxon>
        <taxon>Listeria</taxon>
    </lineage>
</organism>
<reference evidence="1 2" key="1">
    <citation type="journal article" date="2014" name="Int. J. Syst. Evol. Microbiol.">
        <title>Listeria floridensis sp. nov., Listeria aquatica sp. nov., Listeria cornellensis sp. nov., Listeria riparia sp. nov. and Listeria grandensis sp. nov., from agricultural and natural environments.</title>
        <authorList>
            <person name="den Bakker H.C."/>
            <person name="Warchocki S."/>
            <person name="Wright E.M."/>
            <person name="Allred A.F."/>
            <person name="Ahlstrom C."/>
            <person name="Manuel C.S."/>
            <person name="Stasiewicz M.J."/>
            <person name="Burrell A."/>
            <person name="Roof S."/>
            <person name="Strawn L."/>
            <person name="Fortes E.D."/>
            <person name="Nightingale K.K."/>
            <person name="Kephart D."/>
            <person name="Wiedmann M."/>
        </authorList>
    </citation>
    <scope>NUCLEOTIDE SEQUENCE [LARGE SCALE GENOMIC DNA]</scope>
    <source>
        <strain evidence="1 2">FSL S10-1187</strain>
    </source>
</reference>
<proteinExistence type="predicted"/>
<accession>A0ABP3AYR7</accession>